<dbReference type="SUPFAM" id="SSF48726">
    <property type="entry name" value="Immunoglobulin"/>
    <property type="match status" value="1"/>
</dbReference>
<dbReference type="InterPro" id="IPR013098">
    <property type="entry name" value="Ig_I-set"/>
</dbReference>
<dbReference type="PANTHER" id="PTHR13817:SF166">
    <property type="entry name" value="NEURONAL IGCAM-RELATED"/>
    <property type="match status" value="1"/>
</dbReference>
<evidence type="ECO:0000256" key="1">
    <source>
        <dbReference type="ARBA" id="ARBA00022737"/>
    </source>
</evidence>
<feature type="domain" description="Ig-like" evidence="2">
    <location>
        <begin position="1"/>
        <end position="96"/>
    </location>
</feature>
<dbReference type="InterPro" id="IPR003961">
    <property type="entry name" value="FN3_dom"/>
</dbReference>
<dbReference type="InterPro" id="IPR013783">
    <property type="entry name" value="Ig-like_fold"/>
</dbReference>
<reference evidence="4 5" key="1">
    <citation type="submission" date="2018-04" db="EMBL/GenBank/DDBJ databases">
        <title>The genome of golden apple snail Pomacea canaliculata provides insight into stress tolerance and invasive adaptation.</title>
        <authorList>
            <person name="Liu C."/>
            <person name="Liu B."/>
            <person name="Ren Y."/>
            <person name="Zhang Y."/>
            <person name="Wang H."/>
            <person name="Li S."/>
            <person name="Jiang F."/>
            <person name="Yin L."/>
            <person name="Zhang G."/>
            <person name="Qian W."/>
            <person name="Fan W."/>
        </authorList>
    </citation>
    <scope>NUCLEOTIDE SEQUENCE [LARGE SCALE GENOMIC DNA]</scope>
    <source>
        <strain evidence="4">SZHN2017</strain>
        <tissue evidence="4">Muscle</tissue>
    </source>
</reference>
<dbReference type="STRING" id="400727.A0A2T7PSJ0"/>
<sequence>MEVMEGRPARLMCSVSGSPLPTVVWTHQDTGSVFEPSDKVEHTREFQSTNRDISNRRQDETGVFLDFSSTSLSLAGNYTCTARSEVGSSERQALLQVEFREDHIANAQVRDTRSKKIELSSLRPNQTYAISVRAGNSYGFGDASPEIKVQTLTNEGLQPANVSAVALNSSIIQLDWESPKNIDRIYILGYNIYYKRESDTQEEMLFIEGNRNKQFLIGRDETYYLRIATLTTWGYEAPSEWIRIQKHPQELLPPVPPRDVKAVTMLESVRVTWQSSSEPDTRKSPLLGYHIVYGPADDPSEINRVDLGANAVQFAIRGLKPSTKYIISIRAFNKYSMSDPVYSPSITALLHPPVLSRSSHAALPPSTVINATAVALSPTEIHVHWETPTRGHVTKYQLRYWRPGKRDKQSAWLKAPTTDYVAGSLMKFSSYRFEIIPYSGDVIGEGSVIFADTLSSRPDTPPRKVQARPLNSTHLVVTWEEPSEHTKNGVVTGYKIIMKMKKGPRLAKFGVDGGRRNYTFKTMRQPQNPENLHVNVSAYAITLSWSPPNNIGVPVLGYIVGHGRYIPEVYRSILGPSVREFTITDLSKKRCFSSMD</sequence>
<dbReference type="AlphaFoldDB" id="A0A2T7PSJ0"/>
<dbReference type="CDD" id="cd00063">
    <property type="entry name" value="FN3"/>
    <property type="match status" value="6"/>
</dbReference>
<feature type="domain" description="Fibronectin type-III" evidence="3">
    <location>
        <begin position="253"/>
        <end position="353"/>
    </location>
</feature>
<feature type="domain" description="Fibronectin type-III" evidence="3">
    <location>
        <begin position="158"/>
        <end position="249"/>
    </location>
</feature>
<proteinExistence type="predicted"/>
<dbReference type="OrthoDB" id="6150124at2759"/>
<dbReference type="PROSITE" id="PS50835">
    <property type="entry name" value="IG_LIKE"/>
    <property type="match status" value="1"/>
</dbReference>
<evidence type="ECO:0000313" key="5">
    <source>
        <dbReference type="Proteomes" id="UP000245119"/>
    </source>
</evidence>
<organism evidence="4 5">
    <name type="scientific">Pomacea canaliculata</name>
    <name type="common">Golden apple snail</name>
    <dbReference type="NCBI Taxonomy" id="400727"/>
    <lineage>
        <taxon>Eukaryota</taxon>
        <taxon>Metazoa</taxon>
        <taxon>Spiralia</taxon>
        <taxon>Lophotrochozoa</taxon>
        <taxon>Mollusca</taxon>
        <taxon>Gastropoda</taxon>
        <taxon>Caenogastropoda</taxon>
        <taxon>Architaenioglossa</taxon>
        <taxon>Ampullarioidea</taxon>
        <taxon>Ampullariidae</taxon>
        <taxon>Pomacea</taxon>
    </lineage>
</organism>
<evidence type="ECO:0000313" key="4">
    <source>
        <dbReference type="EMBL" id="PVD36385.1"/>
    </source>
</evidence>
<dbReference type="Pfam" id="PF00041">
    <property type="entry name" value="fn3"/>
    <property type="match status" value="3"/>
</dbReference>
<dbReference type="InterPro" id="IPR003598">
    <property type="entry name" value="Ig_sub2"/>
</dbReference>
<protein>
    <submittedName>
        <fullName evidence="4">Uncharacterized protein</fullName>
    </submittedName>
</protein>
<dbReference type="SMART" id="SM00408">
    <property type="entry name" value="IGc2"/>
    <property type="match status" value="1"/>
</dbReference>
<dbReference type="PROSITE" id="PS50853">
    <property type="entry name" value="FN3"/>
    <property type="match status" value="4"/>
</dbReference>
<dbReference type="SUPFAM" id="SSF49265">
    <property type="entry name" value="Fibronectin type III"/>
    <property type="match status" value="4"/>
</dbReference>
<dbReference type="PANTHER" id="PTHR13817">
    <property type="entry name" value="TITIN"/>
    <property type="match status" value="1"/>
</dbReference>
<comment type="caution">
    <text evidence="4">The sequence shown here is derived from an EMBL/GenBank/DDBJ whole genome shotgun (WGS) entry which is preliminary data.</text>
</comment>
<dbReference type="Pfam" id="PF07679">
    <property type="entry name" value="I-set"/>
    <property type="match status" value="1"/>
</dbReference>
<dbReference type="EMBL" id="PZQS01000002">
    <property type="protein sequence ID" value="PVD36385.1"/>
    <property type="molecule type" value="Genomic_DNA"/>
</dbReference>
<dbReference type="Gene3D" id="2.60.40.10">
    <property type="entry name" value="Immunoglobulins"/>
    <property type="match status" value="7"/>
</dbReference>
<accession>A0A2T7PSJ0</accession>
<dbReference type="SMART" id="SM00060">
    <property type="entry name" value="FN3"/>
    <property type="match status" value="5"/>
</dbReference>
<dbReference type="InterPro" id="IPR007110">
    <property type="entry name" value="Ig-like_dom"/>
</dbReference>
<dbReference type="InterPro" id="IPR036116">
    <property type="entry name" value="FN3_sf"/>
</dbReference>
<keyword evidence="5" id="KW-1185">Reference proteome</keyword>
<dbReference type="Proteomes" id="UP000245119">
    <property type="component" value="Linkage Group LG2"/>
</dbReference>
<keyword evidence="1" id="KW-0677">Repeat</keyword>
<evidence type="ECO:0000259" key="3">
    <source>
        <dbReference type="PROSITE" id="PS50853"/>
    </source>
</evidence>
<evidence type="ECO:0000259" key="2">
    <source>
        <dbReference type="PROSITE" id="PS50835"/>
    </source>
</evidence>
<dbReference type="InterPro" id="IPR036179">
    <property type="entry name" value="Ig-like_dom_sf"/>
</dbReference>
<dbReference type="InterPro" id="IPR050964">
    <property type="entry name" value="Striated_Muscle_Regulatory"/>
</dbReference>
<name>A0A2T7PSJ0_POMCA</name>
<gene>
    <name evidence="4" type="ORF">C0Q70_03367</name>
</gene>
<dbReference type="InterPro" id="IPR003599">
    <property type="entry name" value="Ig_sub"/>
</dbReference>
<feature type="domain" description="Fibronectin type-III" evidence="3">
    <location>
        <begin position="461"/>
        <end position="556"/>
    </location>
</feature>
<feature type="domain" description="Fibronectin type-III" evidence="3">
    <location>
        <begin position="364"/>
        <end position="459"/>
    </location>
</feature>
<dbReference type="SMART" id="SM00409">
    <property type="entry name" value="IG"/>
    <property type="match status" value="1"/>
</dbReference>